<feature type="compositionally biased region" description="Basic and acidic residues" evidence="1">
    <location>
        <begin position="88"/>
        <end position="97"/>
    </location>
</feature>
<dbReference type="Proteomes" id="UP001500909">
    <property type="component" value="Unassembled WGS sequence"/>
</dbReference>
<accession>A0ABP3KMN5</accession>
<reference evidence="3" key="1">
    <citation type="journal article" date="2019" name="Int. J. Syst. Evol. Microbiol.">
        <title>The Global Catalogue of Microorganisms (GCM) 10K type strain sequencing project: providing services to taxonomists for standard genome sequencing and annotation.</title>
        <authorList>
            <consortium name="The Broad Institute Genomics Platform"/>
            <consortium name="The Broad Institute Genome Sequencing Center for Infectious Disease"/>
            <person name="Wu L."/>
            <person name="Ma J."/>
        </authorList>
    </citation>
    <scope>NUCLEOTIDE SEQUENCE [LARGE SCALE GENOMIC DNA]</scope>
    <source>
        <strain evidence="3">JCM 4805</strain>
    </source>
</reference>
<evidence type="ECO:0000313" key="2">
    <source>
        <dbReference type="EMBL" id="GAA0483040.1"/>
    </source>
</evidence>
<name>A0ABP3KMN5_9ACTN</name>
<evidence type="ECO:0000256" key="1">
    <source>
        <dbReference type="SAM" id="MobiDB-lite"/>
    </source>
</evidence>
<dbReference type="EMBL" id="BAAABY010000040">
    <property type="protein sequence ID" value="GAA0483040.1"/>
    <property type="molecule type" value="Genomic_DNA"/>
</dbReference>
<organism evidence="2 3">
    <name type="scientific">Streptomyces olivaceiscleroticus</name>
    <dbReference type="NCBI Taxonomy" id="68245"/>
    <lineage>
        <taxon>Bacteria</taxon>
        <taxon>Bacillati</taxon>
        <taxon>Actinomycetota</taxon>
        <taxon>Actinomycetes</taxon>
        <taxon>Kitasatosporales</taxon>
        <taxon>Streptomycetaceae</taxon>
        <taxon>Streptomyces</taxon>
    </lineage>
</organism>
<protein>
    <submittedName>
        <fullName evidence="2">Uncharacterized protein</fullName>
    </submittedName>
</protein>
<proteinExistence type="predicted"/>
<keyword evidence="3" id="KW-1185">Reference proteome</keyword>
<comment type="caution">
    <text evidence="2">The sequence shown here is derived from an EMBL/GenBank/DDBJ whole genome shotgun (WGS) entry which is preliminary data.</text>
</comment>
<evidence type="ECO:0000313" key="3">
    <source>
        <dbReference type="Proteomes" id="UP001500909"/>
    </source>
</evidence>
<gene>
    <name evidence="2" type="ORF">GCM10010361_54850</name>
</gene>
<feature type="region of interest" description="Disordered" evidence="1">
    <location>
        <begin position="74"/>
        <end position="117"/>
    </location>
</feature>
<sequence length="117" mass="13186">MLAVSHTPGHAVHGDPYGLACHNPTPHINRWYLSRPTWSANGQRTGKRERTRARARLDVRSAVPDRHEHAWTPSVRSCAPSTHRKRFPSREKLACDARRHKRGDAVRGAAGRDGKRS</sequence>